<accession>A0A0A3IGD6</accession>
<keyword evidence="5" id="KW-0732">Signal</keyword>
<evidence type="ECO:0000256" key="4">
    <source>
        <dbReference type="ARBA" id="ARBA00022825"/>
    </source>
</evidence>
<dbReference type="OrthoDB" id="9812068at2"/>
<gene>
    <name evidence="7" type="ORF">CD32_13805</name>
</gene>
<dbReference type="InterPro" id="IPR036034">
    <property type="entry name" value="PDZ_sf"/>
</dbReference>
<dbReference type="GO" id="GO:0006508">
    <property type="term" value="P:proteolysis"/>
    <property type="evidence" value="ECO:0007669"/>
    <property type="project" value="UniProtKB-KW"/>
</dbReference>
<dbReference type="InterPro" id="IPR041489">
    <property type="entry name" value="PDZ_6"/>
</dbReference>
<evidence type="ECO:0000256" key="2">
    <source>
        <dbReference type="ARBA" id="ARBA00022670"/>
    </source>
</evidence>
<feature type="domain" description="PDZ" evidence="6">
    <location>
        <begin position="73"/>
        <end position="136"/>
    </location>
</feature>
<comment type="similarity">
    <text evidence="1">Belongs to the peptidase S41A family.</text>
</comment>
<feature type="signal peptide" evidence="5">
    <location>
        <begin position="1"/>
        <end position="22"/>
    </location>
</feature>
<dbReference type="SMART" id="SM00245">
    <property type="entry name" value="TSPc"/>
    <property type="match status" value="1"/>
</dbReference>
<evidence type="ECO:0000313" key="7">
    <source>
        <dbReference type="EMBL" id="KGR83774.1"/>
    </source>
</evidence>
<dbReference type="SUPFAM" id="SSF52096">
    <property type="entry name" value="ClpP/crotonase"/>
    <property type="match status" value="1"/>
</dbReference>
<dbReference type="STRING" id="1220589.CD32_13805"/>
<dbReference type="PROSITE" id="PS50106">
    <property type="entry name" value="PDZ"/>
    <property type="match status" value="1"/>
</dbReference>
<dbReference type="Pfam" id="PF03572">
    <property type="entry name" value="Peptidase_S41"/>
    <property type="match status" value="1"/>
</dbReference>
<dbReference type="SMART" id="SM00228">
    <property type="entry name" value="PDZ"/>
    <property type="match status" value="1"/>
</dbReference>
<organism evidence="7 8">
    <name type="scientific">Lysinibacillus odysseyi 34hs-1 = NBRC 100172</name>
    <dbReference type="NCBI Taxonomy" id="1220589"/>
    <lineage>
        <taxon>Bacteria</taxon>
        <taxon>Bacillati</taxon>
        <taxon>Bacillota</taxon>
        <taxon>Bacilli</taxon>
        <taxon>Bacillales</taxon>
        <taxon>Bacillaceae</taxon>
        <taxon>Lysinibacillus</taxon>
    </lineage>
</organism>
<dbReference type="PANTHER" id="PTHR32060">
    <property type="entry name" value="TAIL-SPECIFIC PROTEASE"/>
    <property type="match status" value="1"/>
</dbReference>
<dbReference type="Gene3D" id="3.90.226.10">
    <property type="entry name" value="2-enoyl-CoA Hydratase, Chain A, domain 1"/>
    <property type="match status" value="1"/>
</dbReference>
<protein>
    <submittedName>
        <fullName evidence="7">Peptidase S41</fullName>
    </submittedName>
</protein>
<evidence type="ECO:0000313" key="8">
    <source>
        <dbReference type="Proteomes" id="UP000030437"/>
    </source>
</evidence>
<evidence type="ECO:0000259" key="6">
    <source>
        <dbReference type="PROSITE" id="PS50106"/>
    </source>
</evidence>
<dbReference type="eggNOG" id="COG0793">
    <property type="taxonomic scope" value="Bacteria"/>
</dbReference>
<dbReference type="AlphaFoldDB" id="A0A0A3IGD6"/>
<evidence type="ECO:0000256" key="3">
    <source>
        <dbReference type="ARBA" id="ARBA00022801"/>
    </source>
</evidence>
<dbReference type="PANTHER" id="PTHR32060:SF22">
    <property type="entry name" value="CARBOXYL-TERMINAL-PROCESSING PEPTIDASE 3, CHLOROPLASTIC"/>
    <property type="match status" value="1"/>
</dbReference>
<dbReference type="Gene3D" id="2.30.42.10">
    <property type="match status" value="1"/>
</dbReference>
<dbReference type="CDD" id="cd07560">
    <property type="entry name" value="Peptidase_S41_CPP"/>
    <property type="match status" value="1"/>
</dbReference>
<dbReference type="InterPro" id="IPR005151">
    <property type="entry name" value="Tail-specific_protease"/>
</dbReference>
<evidence type="ECO:0000256" key="1">
    <source>
        <dbReference type="ARBA" id="ARBA00009179"/>
    </source>
</evidence>
<keyword evidence="8" id="KW-1185">Reference proteome</keyword>
<reference evidence="7 8" key="1">
    <citation type="submission" date="2014-02" db="EMBL/GenBank/DDBJ databases">
        <title>Draft genome sequence of Lysinibacillus odysseyi NBRC 100172.</title>
        <authorList>
            <person name="Zhang F."/>
            <person name="Wang G."/>
            <person name="Zhang L."/>
        </authorList>
    </citation>
    <scope>NUCLEOTIDE SEQUENCE [LARGE SCALE GENOMIC DNA]</scope>
    <source>
        <strain evidence="7 8">NBRC 100172</strain>
    </source>
</reference>
<dbReference type="EMBL" id="JPVP01000057">
    <property type="protein sequence ID" value="KGR83774.1"/>
    <property type="molecule type" value="Genomic_DNA"/>
</dbReference>
<dbReference type="Proteomes" id="UP000030437">
    <property type="component" value="Unassembled WGS sequence"/>
</dbReference>
<dbReference type="Gene3D" id="3.30.750.44">
    <property type="match status" value="1"/>
</dbReference>
<sequence length="451" mass="48471">MKKIQWLACIFILLLLPVSASAAPLNEIKDYVESLYVGEIKGDLQKASSAEQIIDMLDPYSAYFTAEEFEAFINSIEMTSVGIGIVIEEHSKGIYISDVIKGGTAEQAGIAIGDIITHIDGKEAANLTTSQASSLILGEENTSVTLTVLTSNGQSITKTIVRKPFSLPNGTSKLLYGNVGYIALSSFSSDAAGLVKKAIRDLTANGATSFILDLQDNGGGYVTAAEEVIGLFPNAKDAYTYEDASGSYLIRAKRQSIQFPKDTRVLINRYSASASEMTAAALVDQKAAILYGERSYGKGTMQSFYELSDGSYLKLTMAQFAGPTTTVINHVGVKPHIETSDNGIYRAHYDAVAANLPAYRELAALKNVPATKTFTVNFNHDLTTVPADTIDLVKLGDGRIDAEVKVEGSKVLIKPKVALTSGGHYMLVVHPNIKGLNSTMKKGSYLYITVK</sequence>
<feature type="chain" id="PRO_5002001893" evidence="5">
    <location>
        <begin position="23"/>
        <end position="451"/>
    </location>
</feature>
<keyword evidence="2" id="KW-0645">Protease</keyword>
<proteinExistence type="inferred from homology"/>
<dbReference type="Pfam" id="PF17820">
    <property type="entry name" value="PDZ_6"/>
    <property type="match status" value="1"/>
</dbReference>
<dbReference type="InterPro" id="IPR001478">
    <property type="entry name" value="PDZ"/>
</dbReference>
<name>A0A0A3IGD6_9BACI</name>
<dbReference type="GO" id="GO:0004175">
    <property type="term" value="F:endopeptidase activity"/>
    <property type="evidence" value="ECO:0007669"/>
    <property type="project" value="TreeGrafter"/>
</dbReference>
<dbReference type="SUPFAM" id="SSF50156">
    <property type="entry name" value="PDZ domain-like"/>
    <property type="match status" value="1"/>
</dbReference>
<comment type="caution">
    <text evidence="7">The sequence shown here is derived from an EMBL/GenBank/DDBJ whole genome shotgun (WGS) entry which is preliminary data.</text>
</comment>
<evidence type="ECO:0000256" key="5">
    <source>
        <dbReference type="SAM" id="SignalP"/>
    </source>
</evidence>
<dbReference type="CDD" id="cd06782">
    <property type="entry name" value="cpPDZ_CPP-like"/>
    <property type="match status" value="1"/>
</dbReference>
<dbReference type="InterPro" id="IPR029045">
    <property type="entry name" value="ClpP/crotonase-like_dom_sf"/>
</dbReference>
<dbReference type="InterPro" id="IPR004447">
    <property type="entry name" value="Peptidase_S41A"/>
</dbReference>
<dbReference type="GO" id="GO:0008236">
    <property type="term" value="F:serine-type peptidase activity"/>
    <property type="evidence" value="ECO:0007669"/>
    <property type="project" value="UniProtKB-KW"/>
</dbReference>
<keyword evidence="3" id="KW-0378">Hydrolase</keyword>
<keyword evidence="4" id="KW-0720">Serine protease</keyword>